<organism evidence="1 2">
    <name type="scientific">Fodinibius roseus</name>
    <dbReference type="NCBI Taxonomy" id="1194090"/>
    <lineage>
        <taxon>Bacteria</taxon>
        <taxon>Pseudomonadati</taxon>
        <taxon>Balneolota</taxon>
        <taxon>Balneolia</taxon>
        <taxon>Balneolales</taxon>
        <taxon>Balneolaceae</taxon>
        <taxon>Fodinibius</taxon>
    </lineage>
</organism>
<name>A0A1M5GU46_9BACT</name>
<dbReference type="AlphaFoldDB" id="A0A1M5GU46"/>
<dbReference type="OrthoDB" id="1496251at2"/>
<sequence>MLEKYKRIIGAVLLINILLVATHEGEFWPFSIYPMFSQAGKPWSRGVVEDVRDTTRSDLWETKPIEAIDNRILPLEEYGIHEIDFANYISKTRSWNAEKINGLRTTFQIDDYPGKMWMATRVVGSINEQDSVVIKAIPMFLFTPDSTYKNPNLFPNK</sequence>
<keyword evidence="2" id="KW-1185">Reference proteome</keyword>
<reference evidence="1 2" key="1">
    <citation type="submission" date="2016-11" db="EMBL/GenBank/DDBJ databases">
        <authorList>
            <person name="Jaros S."/>
            <person name="Januszkiewicz K."/>
            <person name="Wedrychowicz H."/>
        </authorList>
    </citation>
    <scope>NUCLEOTIDE SEQUENCE [LARGE SCALE GENOMIC DNA]</scope>
    <source>
        <strain evidence="1 2">DSM 21986</strain>
    </source>
</reference>
<gene>
    <name evidence="1" type="ORF">SAMN05443144_11835</name>
</gene>
<evidence type="ECO:0000313" key="2">
    <source>
        <dbReference type="Proteomes" id="UP000184041"/>
    </source>
</evidence>
<protein>
    <submittedName>
        <fullName evidence="1">Uncharacterized protein</fullName>
    </submittedName>
</protein>
<accession>A0A1M5GU46</accession>
<evidence type="ECO:0000313" key="1">
    <source>
        <dbReference type="EMBL" id="SHG07259.1"/>
    </source>
</evidence>
<dbReference type="Proteomes" id="UP000184041">
    <property type="component" value="Unassembled WGS sequence"/>
</dbReference>
<proteinExistence type="predicted"/>
<dbReference type="EMBL" id="FQUS01000018">
    <property type="protein sequence ID" value="SHG07259.1"/>
    <property type="molecule type" value="Genomic_DNA"/>
</dbReference>